<dbReference type="EMBL" id="QEVW01000008">
    <property type="protein sequence ID" value="RAW15010.1"/>
    <property type="molecule type" value="Genomic_DNA"/>
</dbReference>
<evidence type="ECO:0000256" key="1">
    <source>
        <dbReference type="SAM" id="SignalP"/>
    </source>
</evidence>
<dbReference type="InterPro" id="IPR015943">
    <property type="entry name" value="WD40/YVTN_repeat-like_dom_sf"/>
</dbReference>
<dbReference type="SUPFAM" id="SSF50998">
    <property type="entry name" value="Quinoprotein alcohol dehydrogenase-like"/>
    <property type="match status" value="1"/>
</dbReference>
<reference evidence="2 3" key="1">
    <citation type="submission" date="2018-04" db="EMBL/GenBank/DDBJ databases">
        <title>Paenibacillus taichungensis Genome sequencing and assembly.</title>
        <authorList>
            <person name="Xu J."/>
            <person name="Rensing C."/>
            <person name="Mazhar H.S."/>
        </authorList>
    </citation>
    <scope>NUCLEOTIDE SEQUENCE [LARGE SCALE GENOMIC DNA]</scope>
    <source>
        <strain evidence="2 3">NC1</strain>
    </source>
</reference>
<evidence type="ECO:0000313" key="3">
    <source>
        <dbReference type="Proteomes" id="UP000250642"/>
    </source>
</evidence>
<keyword evidence="1" id="KW-0732">Signal</keyword>
<evidence type="ECO:0000313" key="2">
    <source>
        <dbReference type="EMBL" id="RAW15010.1"/>
    </source>
</evidence>
<protein>
    <submittedName>
        <fullName evidence="2">Uncharacterized protein</fullName>
    </submittedName>
</protein>
<proteinExistence type="predicted"/>
<dbReference type="InterPro" id="IPR011047">
    <property type="entry name" value="Quinoprotein_ADH-like_sf"/>
</dbReference>
<name>A0A329QRL5_9BACL</name>
<dbReference type="Proteomes" id="UP000250642">
    <property type="component" value="Unassembled WGS sequence"/>
</dbReference>
<accession>A0A329QRL5</accession>
<feature type="signal peptide" evidence="1">
    <location>
        <begin position="1"/>
        <end position="31"/>
    </location>
</feature>
<organism evidence="2 3">
    <name type="scientific">Paenibacillus taichungensis</name>
    <dbReference type="NCBI Taxonomy" id="484184"/>
    <lineage>
        <taxon>Bacteria</taxon>
        <taxon>Bacillati</taxon>
        <taxon>Bacillota</taxon>
        <taxon>Bacilli</taxon>
        <taxon>Bacillales</taxon>
        <taxon>Paenibacillaceae</taxon>
        <taxon>Paenibacillus</taxon>
    </lineage>
</organism>
<dbReference type="Gene3D" id="2.130.10.10">
    <property type="entry name" value="YVTN repeat-like/Quinoprotein amine dehydrogenase"/>
    <property type="match status" value="1"/>
</dbReference>
<dbReference type="RefSeq" id="WP_113053490.1">
    <property type="nucleotide sequence ID" value="NZ_CP175536.1"/>
</dbReference>
<feature type="chain" id="PRO_5016286881" evidence="1">
    <location>
        <begin position="32"/>
        <end position="424"/>
    </location>
</feature>
<dbReference type="AlphaFoldDB" id="A0A329QRL5"/>
<comment type="caution">
    <text evidence="2">The sequence shown here is derived from an EMBL/GenBank/DDBJ whole genome shotgun (WGS) entry which is preliminary data.</text>
</comment>
<gene>
    <name evidence="2" type="ORF">DC345_13230</name>
</gene>
<sequence>MHTSNKRKSKTWAALLLSGTLLFSLHTPSYAAAEQNVPLPKPSWTSSSLSLTQVNTEKDVIVNEVNAVPAKNLVYVHSSQPVTKTSSNTKLDWQLDSLQALDATTGQLKWNVIFHEKSGPYTTYSNSLYTSNGTAYVYMEYSDGTKKVYSFNTSGKTNWVKNVSNSSSMYLLDDDTLLIASSPGVQSNGSVRSAISLYDKKGKLISEKTINGAVLKAGSDRIVVDASKQTKVGSFWQPAANPKVEIYDRTLNRLSFYQFPSNANTLGDGGGESLAILEDGSVIMRANFANTGNKLMGFGTDGKLAWGRAIAGDAYVQTTGNSYTLFTGQKLELYTMKGKVTERTFKEEQPILMQVDRTQDGQYKLDFAKKGYILDPQTLDTVHEYEFASSPGLLDGYSTYNDHMIYQINDDALSKYVLKTASAK</sequence>